<organism evidence="1 2">
    <name type="scientific">Tigheibacillus jepli</name>
    <dbReference type="NCBI Taxonomy" id="3035914"/>
    <lineage>
        <taxon>Bacteria</taxon>
        <taxon>Bacillati</taxon>
        <taxon>Bacillota</taxon>
        <taxon>Bacilli</taxon>
        <taxon>Bacillales</taxon>
        <taxon>Bacillaceae</taxon>
        <taxon>Tigheibacillus</taxon>
    </lineage>
</organism>
<dbReference type="EMBL" id="JAROCA020000001">
    <property type="protein sequence ID" value="MDY0404637.1"/>
    <property type="molecule type" value="Genomic_DNA"/>
</dbReference>
<protein>
    <recommendedName>
        <fullName evidence="3">Ribulokinase</fullName>
    </recommendedName>
</protein>
<dbReference type="SUPFAM" id="SSF53067">
    <property type="entry name" value="Actin-like ATPase domain"/>
    <property type="match status" value="1"/>
</dbReference>
<name>A0ABU5CFJ1_9BACI</name>
<evidence type="ECO:0008006" key="3">
    <source>
        <dbReference type="Google" id="ProtNLM"/>
    </source>
</evidence>
<sequence length="90" mass="9934">MNLPIHVSATDYAPAVGAAILGAVSAGEYETIPAAVEAMRQPFLKTYKPVPEHVSIYSKLFVLYKELHDEMGYKKAHRMKELKSISKANA</sequence>
<comment type="caution">
    <text evidence="1">The sequence shown here is derived from an EMBL/GenBank/DDBJ whole genome shotgun (WGS) entry which is preliminary data.</text>
</comment>
<accession>A0ABU5CFJ1</accession>
<evidence type="ECO:0000313" key="2">
    <source>
        <dbReference type="Proteomes" id="UP001228376"/>
    </source>
</evidence>
<dbReference type="RefSeq" id="WP_320384256.1">
    <property type="nucleotide sequence ID" value="NZ_JAROCA020000001.1"/>
</dbReference>
<dbReference type="InterPro" id="IPR043129">
    <property type="entry name" value="ATPase_NBD"/>
</dbReference>
<evidence type="ECO:0000313" key="1">
    <source>
        <dbReference type="EMBL" id="MDY0404637.1"/>
    </source>
</evidence>
<reference evidence="1 2" key="1">
    <citation type="submission" date="2023-10" db="EMBL/GenBank/DDBJ databases">
        <title>179-bfca-hs.</title>
        <authorList>
            <person name="Miliotis G."/>
            <person name="Sengupta P."/>
            <person name="Hameed A."/>
            <person name="Chuvochina M."/>
            <person name="Mcdonagh F."/>
            <person name="Simpson A.C."/>
            <person name="Singh N.K."/>
            <person name="Rekha P.D."/>
            <person name="Raman K."/>
            <person name="Hugenholtz P."/>
            <person name="Venkateswaran K."/>
        </authorList>
    </citation>
    <scope>NUCLEOTIDE SEQUENCE [LARGE SCALE GENOMIC DNA]</scope>
    <source>
        <strain evidence="1 2">179-BFC-A-HS</strain>
    </source>
</reference>
<proteinExistence type="predicted"/>
<keyword evidence="2" id="KW-1185">Reference proteome</keyword>
<gene>
    <name evidence="1" type="ORF">P5G51_003745</name>
</gene>
<dbReference type="Proteomes" id="UP001228376">
    <property type="component" value="Unassembled WGS sequence"/>
</dbReference>
<dbReference type="Gene3D" id="3.30.420.40">
    <property type="match status" value="1"/>
</dbReference>